<keyword evidence="3 5" id="KW-0378">Hydrolase</keyword>
<proteinExistence type="inferred from homology"/>
<sequence length="497" mass="51420">MANFKNHRREQTMSPFRISVFVFSALFLSAGASVDCDGRWTFAAYADEGEGGDGGDGGDGDGGDGGGDDGDDGGADDDGDDAGDDDDDDDDDDDGPARSGVRRLLDIFDRSTPSRPAAPRARQAPRASEAAGEIVATGLEDDDIARLVELGYSVLSRQQLQAPVSTLARLRIRTGITLDEARAEVSGISATARADFNHYYRTSAPVTPAPSPSGTDCSGPGCAARKLIGWPIAPGAREGCGAGARIGLVDTGINPEHLAFKGGRLEVIDSPVEGEGVRKSSRRHGTAVASILIGSAESRTPGLLPEATVIAVDAFYRGKGNDERSDLFTLVKAIDLVSQRNVDIINMSLSGPPNTVLEQTIANLEEDNVLIVAAAGNMGPNAKPVYPAAYPGVIAVTAVDHRGRIYRRAGRGEHIDISGPGVEVWIAASISGARFATGTSYAVPFITAATALALDGQGSASHDEVLAALAQAALDLGEPGRDDVYGHGLLQAAGLCG</sequence>
<evidence type="ECO:0000256" key="7">
    <source>
        <dbReference type="SAM" id="MobiDB-lite"/>
    </source>
</evidence>
<evidence type="ECO:0000256" key="6">
    <source>
        <dbReference type="RuleBase" id="RU003355"/>
    </source>
</evidence>
<dbReference type="Proteomes" id="UP001148313">
    <property type="component" value="Unassembled WGS sequence"/>
</dbReference>
<dbReference type="PROSITE" id="PS00138">
    <property type="entry name" value="SUBTILASE_SER"/>
    <property type="match status" value="1"/>
</dbReference>
<dbReference type="InterPro" id="IPR036852">
    <property type="entry name" value="Peptidase_S8/S53_dom_sf"/>
</dbReference>
<feature type="domain" description="Peptidase S8/S53" evidence="8">
    <location>
        <begin position="241"/>
        <end position="488"/>
    </location>
</feature>
<evidence type="ECO:0000259" key="8">
    <source>
        <dbReference type="Pfam" id="PF00082"/>
    </source>
</evidence>
<dbReference type="PANTHER" id="PTHR43806:SF11">
    <property type="entry name" value="CEREVISIN-RELATED"/>
    <property type="match status" value="1"/>
</dbReference>
<evidence type="ECO:0000256" key="4">
    <source>
        <dbReference type="ARBA" id="ARBA00022825"/>
    </source>
</evidence>
<evidence type="ECO:0000256" key="1">
    <source>
        <dbReference type="ARBA" id="ARBA00011073"/>
    </source>
</evidence>
<feature type="compositionally biased region" description="Acidic residues" evidence="7">
    <location>
        <begin position="47"/>
        <end position="94"/>
    </location>
</feature>
<name>A0ABT4VHT7_9HYPH</name>
<protein>
    <submittedName>
        <fullName evidence="9">S8 family serine peptidase</fullName>
    </submittedName>
</protein>
<dbReference type="RefSeq" id="WP_271087798.1">
    <property type="nucleotide sequence ID" value="NZ_JAPJZH010000001.1"/>
</dbReference>
<dbReference type="Gene3D" id="3.40.50.200">
    <property type="entry name" value="Peptidase S8/S53 domain"/>
    <property type="match status" value="1"/>
</dbReference>
<comment type="similarity">
    <text evidence="1 5 6">Belongs to the peptidase S8 family.</text>
</comment>
<organism evidence="9 10">
    <name type="scientific">Hoeflea poritis</name>
    <dbReference type="NCBI Taxonomy" id="2993659"/>
    <lineage>
        <taxon>Bacteria</taxon>
        <taxon>Pseudomonadati</taxon>
        <taxon>Pseudomonadota</taxon>
        <taxon>Alphaproteobacteria</taxon>
        <taxon>Hyphomicrobiales</taxon>
        <taxon>Rhizobiaceae</taxon>
        <taxon>Hoeflea</taxon>
    </lineage>
</organism>
<accession>A0ABT4VHT7</accession>
<keyword evidence="4 5" id="KW-0720">Serine protease</keyword>
<dbReference type="PROSITE" id="PS51892">
    <property type="entry name" value="SUBTILASE"/>
    <property type="match status" value="1"/>
</dbReference>
<dbReference type="SUPFAM" id="SSF52743">
    <property type="entry name" value="Subtilisin-like"/>
    <property type="match status" value="1"/>
</dbReference>
<comment type="caution">
    <text evidence="9">The sequence shown here is derived from an EMBL/GenBank/DDBJ whole genome shotgun (WGS) entry which is preliminary data.</text>
</comment>
<evidence type="ECO:0000256" key="2">
    <source>
        <dbReference type="ARBA" id="ARBA00022670"/>
    </source>
</evidence>
<reference evidence="9" key="1">
    <citation type="submission" date="2022-11" db="EMBL/GenBank/DDBJ databases">
        <title>Hoeflea poritis sp. nov., isolated from scleractinian coral Porites lutea.</title>
        <authorList>
            <person name="Zhang G."/>
            <person name="Wei Q."/>
            <person name="Cai L."/>
        </authorList>
    </citation>
    <scope>NUCLEOTIDE SEQUENCE</scope>
    <source>
        <strain evidence="9">E7-10</strain>
    </source>
</reference>
<dbReference type="InterPro" id="IPR023828">
    <property type="entry name" value="Peptidase_S8_Ser-AS"/>
</dbReference>
<dbReference type="CDD" id="cd05561">
    <property type="entry name" value="Peptidases_S8_4"/>
    <property type="match status" value="1"/>
</dbReference>
<feature type="region of interest" description="Disordered" evidence="7">
    <location>
        <begin position="47"/>
        <end position="131"/>
    </location>
</feature>
<gene>
    <name evidence="9" type="ORF">OOZ53_02910</name>
</gene>
<feature type="active site" description="Charge relay system" evidence="5">
    <location>
        <position position="284"/>
    </location>
</feature>
<feature type="active site" description="Charge relay system" evidence="5">
    <location>
        <position position="440"/>
    </location>
</feature>
<evidence type="ECO:0000313" key="9">
    <source>
        <dbReference type="EMBL" id="MDA4844279.1"/>
    </source>
</evidence>
<dbReference type="InterPro" id="IPR023827">
    <property type="entry name" value="Peptidase_S8_Asp-AS"/>
</dbReference>
<keyword evidence="2 5" id="KW-0645">Protease</keyword>
<feature type="compositionally biased region" description="Low complexity" evidence="7">
    <location>
        <begin position="110"/>
        <end position="131"/>
    </location>
</feature>
<evidence type="ECO:0000256" key="3">
    <source>
        <dbReference type="ARBA" id="ARBA00022801"/>
    </source>
</evidence>
<dbReference type="InterPro" id="IPR015500">
    <property type="entry name" value="Peptidase_S8_subtilisin-rel"/>
</dbReference>
<feature type="active site" description="Charge relay system" evidence="5">
    <location>
        <position position="250"/>
    </location>
</feature>
<dbReference type="PROSITE" id="PS00136">
    <property type="entry name" value="SUBTILASE_ASP"/>
    <property type="match status" value="1"/>
</dbReference>
<dbReference type="InterPro" id="IPR000209">
    <property type="entry name" value="Peptidase_S8/S53_dom"/>
</dbReference>
<dbReference type="Pfam" id="PF00082">
    <property type="entry name" value="Peptidase_S8"/>
    <property type="match status" value="1"/>
</dbReference>
<dbReference type="EMBL" id="JAPJZH010000001">
    <property type="protein sequence ID" value="MDA4844279.1"/>
    <property type="molecule type" value="Genomic_DNA"/>
</dbReference>
<dbReference type="PANTHER" id="PTHR43806">
    <property type="entry name" value="PEPTIDASE S8"/>
    <property type="match status" value="1"/>
</dbReference>
<dbReference type="PRINTS" id="PR00723">
    <property type="entry name" value="SUBTILISIN"/>
</dbReference>
<evidence type="ECO:0000313" key="10">
    <source>
        <dbReference type="Proteomes" id="UP001148313"/>
    </source>
</evidence>
<keyword evidence="10" id="KW-1185">Reference proteome</keyword>
<dbReference type="InterPro" id="IPR050131">
    <property type="entry name" value="Peptidase_S8_subtilisin-like"/>
</dbReference>
<evidence type="ECO:0000256" key="5">
    <source>
        <dbReference type="PROSITE-ProRule" id="PRU01240"/>
    </source>
</evidence>